<evidence type="ECO:0000259" key="2">
    <source>
        <dbReference type="Pfam" id="PF04296"/>
    </source>
</evidence>
<feature type="region of interest" description="Disordered" evidence="1">
    <location>
        <begin position="85"/>
        <end position="110"/>
    </location>
</feature>
<protein>
    <submittedName>
        <fullName evidence="3">YlxR family protein</fullName>
    </submittedName>
</protein>
<organism evidence="3 4">
    <name type="scientific">Rothia santali</name>
    <dbReference type="NCBI Taxonomy" id="2949643"/>
    <lineage>
        <taxon>Bacteria</taxon>
        <taxon>Bacillati</taxon>
        <taxon>Actinomycetota</taxon>
        <taxon>Actinomycetes</taxon>
        <taxon>Micrococcales</taxon>
        <taxon>Micrococcaceae</taxon>
        <taxon>Rothia</taxon>
    </lineage>
</organism>
<dbReference type="PANTHER" id="PTHR34215">
    <property type="entry name" value="BLL0784 PROTEIN"/>
    <property type="match status" value="1"/>
</dbReference>
<reference evidence="3" key="1">
    <citation type="submission" date="2022-06" db="EMBL/GenBank/DDBJ databases">
        <title>Rothia sp. isolated from sandalwood seedling.</title>
        <authorList>
            <person name="Tuikhar N."/>
            <person name="Kirdat K."/>
            <person name="Thorat V."/>
            <person name="Swetha P."/>
            <person name="Padma S."/>
            <person name="Sundararaj R."/>
            <person name="Yadav A."/>
        </authorList>
    </citation>
    <scope>NUCLEOTIDE SEQUENCE</scope>
    <source>
        <strain evidence="3">AR01</strain>
    </source>
</reference>
<accession>A0A9X2KHD2</accession>
<dbReference type="PANTHER" id="PTHR34215:SF1">
    <property type="entry name" value="YLXR DOMAIN-CONTAINING PROTEIN"/>
    <property type="match status" value="1"/>
</dbReference>
<dbReference type="EMBL" id="JANAFB010000005">
    <property type="protein sequence ID" value="MCP3425063.1"/>
    <property type="molecule type" value="Genomic_DNA"/>
</dbReference>
<dbReference type="InterPro" id="IPR037465">
    <property type="entry name" value="YlxR"/>
</dbReference>
<keyword evidence="4" id="KW-1185">Reference proteome</keyword>
<sequence length="110" mass="11963">MSSPPGRRTCIGCRAIDDQTALVRVTLRPSEGQSPDVVVPDPERSAHGRGAWLHPDRTCLERAVRAKSFARSFRRAVATEELLRRWAEGPAGPGSDRGSRQPKSTGTDVS</sequence>
<name>A0A9X2KHD2_9MICC</name>
<feature type="region of interest" description="Disordered" evidence="1">
    <location>
        <begin position="29"/>
        <end position="50"/>
    </location>
</feature>
<evidence type="ECO:0000313" key="3">
    <source>
        <dbReference type="EMBL" id="MCP3425063.1"/>
    </source>
</evidence>
<evidence type="ECO:0000313" key="4">
    <source>
        <dbReference type="Proteomes" id="UP001139502"/>
    </source>
</evidence>
<dbReference type="Proteomes" id="UP001139502">
    <property type="component" value="Unassembled WGS sequence"/>
</dbReference>
<proteinExistence type="predicted"/>
<feature type="compositionally biased region" description="Polar residues" evidence="1">
    <location>
        <begin position="101"/>
        <end position="110"/>
    </location>
</feature>
<comment type="caution">
    <text evidence="3">The sequence shown here is derived from an EMBL/GenBank/DDBJ whole genome shotgun (WGS) entry which is preliminary data.</text>
</comment>
<gene>
    <name evidence="3" type="ORF">NBM05_03215</name>
</gene>
<dbReference type="AlphaFoldDB" id="A0A9X2KHD2"/>
<dbReference type="SUPFAM" id="SSF64376">
    <property type="entry name" value="YlxR-like"/>
    <property type="match status" value="1"/>
</dbReference>
<dbReference type="Gene3D" id="3.30.1230.10">
    <property type="entry name" value="YlxR-like"/>
    <property type="match status" value="1"/>
</dbReference>
<evidence type="ECO:0000256" key="1">
    <source>
        <dbReference type="SAM" id="MobiDB-lite"/>
    </source>
</evidence>
<dbReference type="InterPro" id="IPR007393">
    <property type="entry name" value="YlxR_dom"/>
</dbReference>
<dbReference type="Pfam" id="PF04296">
    <property type="entry name" value="YlxR"/>
    <property type="match status" value="1"/>
</dbReference>
<dbReference type="InterPro" id="IPR035931">
    <property type="entry name" value="YlxR-like_sf"/>
</dbReference>
<feature type="domain" description="YlxR" evidence="2">
    <location>
        <begin position="8"/>
        <end position="82"/>
    </location>
</feature>